<feature type="compositionally biased region" description="Basic and acidic residues" evidence="1">
    <location>
        <begin position="449"/>
        <end position="463"/>
    </location>
</feature>
<feature type="transmembrane region" description="Helical" evidence="2">
    <location>
        <begin position="105"/>
        <end position="128"/>
    </location>
</feature>
<keyword evidence="4" id="KW-1185">Reference proteome</keyword>
<sequence length="647" mass="72940">MKKSSSISSIILIFQFVSIALLIISVVTVPLFKFTSKNKSSTSNLLSLSKHKGIQYGVFGYCDTSKSECSSPSANYKAYQIQQDNQNNESDWKLDLNARKTLSELLIVVPIAAGLVFLNFIGSSINLITRKRDINENERFIFIQFIISIIFSFLAFAACAMSCIVVFLLFYPHVNWPAWVLIPAAVLSLLCLPLTFFQYLNKKGEVYNLETGAIIEEKQPDLYGNSRLLSDDVVYEEDKQSIDYFDDHDGHVSDDNKTKYFFSELKKLNTNNMNSSSDFDNKTSLNNSEGYAQPSRLVDVMNNAGSKNNSSSNLSNMENKKDSFNMYQEYKQNEAEGYSHAHPSKYDSAALSGNPYRDASDSSSYYVTANSFAQPENPAKLERESSFKTNDFKPESILLLDKKSPLDNINSLKNKPSNLPTTEEEVGNYSDVSESDKDFVRQNIIPKSQRPDLDSDDGLHDDQGSNFTSVSQRAGNPHYVQKKLNTQPATNMMPNYQGNTYQNQPAMMQQVMPQQMRGYPPQYNQNSYYQQRSGPMGGYAGQPPNQYQQYNGQMNRVGIKHQALNPQQRNRAPMIFQNNADFNVPTGSSYQQQQFQGNSAMQSKFHPQVYRPSYKKKPMGAANMMGPASLANPYANGTGQQQYSGFR</sequence>
<dbReference type="GO" id="GO:0032153">
    <property type="term" value="C:cell division site"/>
    <property type="evidence" value="ECO:0007669"/>
    <property type="project" value="TreeGrafter"/>
</dbReference>
<gene>
    <name evidence="3" type="ORF">HGUI_02734</name>
</gene>
<reference evidence="4" key="1">
    <citation type="submission" date="2016-11" db="EMBL/GenBank/DDBJ databases">
        <authorList>
            <person name="Guldener U."/>
        </authorList>
    </citation>
    <scope>NUCLEOTIDE SEQUENCE [LARGE SCALE GENOMIC DNA]</scope>
</reference>
<dbReference type="AlphaFoldDB" id="A0A1L0FLT6"/>
<dbReference type="Proteomes" id="UP000183365">
    <property type="component" value="Unassembled WGS sequence"/>
</dbReference>
<dbReference type="PANTHER" id="PTHR28013:SF8">
    <property type="entry name" value="AEL027WP"/>
    <property type="match status" value="1"/>
</dbReference>
<dbReference type="GO" id="GO:0005886">
    <property type="term" value="C:plasma membrane"/>
    <property type="evidence" value="ECO:0007669"/>
    <property type="project" value="InterPro"/>
</dbReference>
<evidence type="ECO:0000256" key="1">
    <source>
        <dbReference type="SAM" id="MobiDB-lite"/>
    </source>
</evidence>
<accession>A0A1L0FLT6</accession>
<protein>
    <recommendedName>
        <fullName evidence="5">PH-response regulator protein palI/RIM9</fullName>
    </recommendedName>
</protein>
<feature type="transmembrane region" description="Helical" evidence="2">
    <location>
        <begin position="176"/>
        <end position="197"/>
    </location>
</feature>
<dbReference type="GO" id="GO:0035838">
    <property type="term" value="C:growing cell tip"/>
    <property type="evidence" value="ECO:0007669"/>
    <property type="project" value="TreeGrafter"/>
</dbReference>
<evidence type="ECO:0000313" key="4">
    <source>
        <dbReference type="Proteomes" id="UP000183365"/>
    </source>
</evidence>
<keyword evidence="2" id="KW-0812">Transmembrane</keyword>
<keyword evidence="2" id="KW-1133">Transmembrane helix</keyword>
<evidence type="ECO:0008006" key="5">
    <source>
        <dbReference type="Google" id="ProtNLM"/>
    </source>
</evidence>
<feature type="region of interest" description="Disordered" evidence="1">
    <location>
        <begin position="406"/>
        <end position="478"/>
    </location>
</feature>
<proteinExistence type="predicted"/>
<keyword evidence="2" id="KW-0472">Membrane</keyword>
<organism evidence="3 4">
    <name type="scientific">Hanseniaspora guilliermondii</name>
    <dbReference type="NCBI Taxonomy" id="56406"/>
    <lineage>
        <taxon>Eukaryota</taxon>
        <taxon>Fungi</taxon>
        <taxon>Dikarya</taxon>
        <taxon>Ascomycota</taxon>
        <taxon>Saccharomycotina</taxon>
        <taxon>Saccharomycetes</taxon>
        <taxon>Saccharomycodales</taxon>
        <taxon>Saccharomycodaceae</taxon>
        <taxon>Hanseniaspora</taxon>
    </lineage>
</organism>
<dbReference type="InterPro" id="IPR051380">
    <property type="entry name" value="pH-response_reg_palI/RIM9"/>
</dbReference>
<dbReference type="VEuPathDB" id="FungiDB:HGUI_02734"/>
<evidence type="ECO:0000256" key="2">
    <source>
        <dbReference type="SAM" id="Phobius"/>
    </source>
</evidence>
<feature type="transmembrane region" description="Helical" evidence="2">
    <location>
        <begin position="12"/>
        <end position="32"/>
    </location>
</feature>
<feature type="compositionally biased region" description="Polar residues" evidence="1">
    <location>
        <begin position="407"/>
        <end position="421"/>
    </location>
</feature>
<feature type="transmembrane region" description="Helical" evidence="2">
    <location>
        <begin position="140"/>
        <end position="170"/>
    </location>
</feature>
<dbReference type="InterPro" id="IPR009571">
    <property type="entry name" value="SUR7/Rim9-like_fungi"/>
</dbReference>
<dbReference type="PANTHER" id="PTHR28013">
    <property type="entry name" value="PROTEIN DCV1-RELATED"/>
    <property type="match status" value="1"/>
</dbReference>
<evidence type="ECO:0000313" key="3">
    <source>
        <dbReference type="EMBL" id="SGZ40534.1"/>
    </source>
</evidence>
<name>A0A1L0FLT6_9ASCO</name>
<dbReference type="OrthoDB" id="2354757at2759"/>
<dbReference type="Pfam" id="PF06687">
    <property type="entry name" value="SUR7"/>
    <property type="match status" value="1"/>
</dbReference>
<dbReference type="EMBL" id="FQNF01000053">
    <property type="protein sequence ID" value="SGZ40534.1"/>
    <property type="molecule type" value="Genomic_DNA"/>
</dbReference>